<sequence>MNTSAGLPAPTKIDGLPLGRPHDRSSDALILSTTVDLLAERAYERVTMDEVAARTGKAKTTLYRRWATKDDLVIAAIRSAGHPPEIDHLPDRGSLRLDLLAVVDSPWLGGATRRISILRTLISAARSSEELADVVRAEITEPYIEIYRRLFDRAIDSGEIPRELAARVPVLADVLPAMSAHRLSFSREPVERDFFVSVIDDVILAALGHSPR</sequence>
<organism evidence="7 8">
    <name type="scientific">Subtercola vilae</name>
    <dbReference type="NCBI Taxonomy" id="2056433"/>
    <lineage>
        <taxon>Bacteria</taxon>
        <taxon>Bacillati</taxon>
        <taxon>Actinomycetota</taxon>
        <taxon>Actinomycetes</taxon>
        <taxon>Micrococcales</taxon>
        <taxon>Microbacteriaceae</taxon>
        <taxon>Subtercola</taxon>
    </lineage>
</organism>
<evidence type="ECO:0000256" key="3">
    <source>
        <dbReference type="ARBA" id="ARBA00023163"/>
    </source>
</evidence>
<protein>
    <submittedName>
        <fullName evidence="7">TetR/AcrR family transcriptional regulator</fullName>
    </submittedName>
</protein>
<dbReference type="RefSeq" id="WP_136643185.1">
    <property type="nucleotide sequence ID" value="NZ_QYRT01000038.1"/>
</dbReference>
<dbReference type="PANTHER" id="PTHR30055">
    <property type="entry name" value="HTH-TYPE TRANSCRIPTIONAL REGULATOR RUTR"/>
    <property type="match status" value="1"/>
</dbReference>
<dbReference type="PROSITE" id="PS50977">
    <property type="entry name" value="HTH_TETR_2"/>
    <property type="match status" value="1"/>
</dbReference>
<keyword evidence="1" id="KW-0805">Transcription regulation</keyword>
<evidence type="ECO:0000256" key="5">
    <source>
        <dbReference type="SAM" id="MobiDB-lite"/>
    </source>
</evidence>
<dbReference type="SUPFAM" id="SSF48498">
    <property type="entry name" value="Tetracyclin repressor-like, C-terminal domain"/>
    <property type="match status" value="1"/>
</dbReference>
<dbReference type="InterPro" id="IPR050109">
    <property type="entry name" value="HTH-type_TetR-like_transc_reg"/>
</dbReference>
<dbReference type="SUPFAM" id="SSF46689">
    <property type="entry name" value="Homeodomain-like"/>
    <property type="match status" value="1"/>
</dbReference>
<name>A0A4T2BRP2_9MICO</name>
<dbReference type="OrthoDB" id="9796019at2"/>
<proteinExistence type="predicted"/>
<evidence type="ECO:0000313" key="7">
    <source>
        <dbReference type="EMBL" id="TIH33021.1"/>
    </source>
</evidence>
<evidence type="ECO:0000259" key="6">
    <source>
        <dbReference type="PROSITE" id="PS50977"/>
    </source>
</evidence>
<dbReference type="Pfam" id="PF16859">
    <property type="entry name" value="TetR_C_11"/>
    <property type="match status" value="1"/>
</dbReference>
<dbReference type="Proteomes" id="UP000306192">
    <property type="component" value="Unassembled WGS sequence"/>
</dbReference>
<comment type="caution">
    <text evidence="7">The sequence shown here is derived from an EMBL/GenBank/DDBJ whole genome shotgun (WGS) entry which is preliminary data.</text>
</comment>
<dbReference type="Pfam" id="PF00440">
    <property type="entry name" value="TetR_N"/>
    <property type="match status" value="1"/>
</dbReference>
<gene>
    <name evidence="7" type="ORF">D4765_15315</name>
</gene>
<dbReference type="InterPro" id="IPR001647">
    <property type="entry name" value="HTH_TetR"/>
</dbReference>
<dbReference type="Gene3D" id="1.10.357.10">
    <property type="entry name" value="Tetracycline Repressor, domain 2"/>
    <property type="match status" value="1"/>
</dbReference>
<feature type="domain" description="HTH tetR-type" evidence="6">
    <location>
        <begin position="24"/>
        <end position="84"/>
    </location>
</feature>
<dbReference type="GO" id="GO:0000976">
    <property type="term" value="F:transcription cis-regulatory region binding"/>
    <property type="evidence" value="ECO:0007669"/>
    <property type="project" value="TreeGrafter"/>
</dbReference>
<reference evidence="7 8" key="1">
    <citation type="journal article" date="2019" name="Microorganisms">
        <title>Systematic Affiliation and Genome Analysis of Subtercola vilae DB165(T) with Particular Emphasis on Cold Adaptation of an Isolate from a High-Altitude Cold Volcano Lake.</title>
        <authorList>
            <person name="Villalobos A.S."/>
            <person name="Wiese J."/>
            <person name="Imhoff J.F."/>
            <person name="Dorador C."/>
            <person name="Keller A."/>
            <person name="Hentschel U."/>
        </authorList>
    </citation>
    <scope>NUCLEOTIDE SEQUENCE [LARGE SCALE GENOMIC DNA]</scope>
    <source>
        <strain evidence="7 8">DB165</strain>
    </source>
</reference>
<dbReference type="PRINTS" id="PR00455">
    <property type="entry name" value="HTHTETR"/>
</dbReference>
<feature type="region of interest" description="Disordered" evidence="5">
    <location>
        <begin position="1"/>
        <end position="20"/>
    </location>
</feature>
<dbReference type="InterPro" id="IPR011075">
    <property type="entry name" value="TetR_C"/>
</dbReference>
<feature type="DNA-binding region" description="H-T-H motif" evidence="4">
    <location>
        <begin position="47"/>
        <end position="66"/>
    </location>
</feature>
<dbReference type="AlphaFoldDB" id="A0A4T2BRP2"/>
<dbReference type="GO" id="GO:0003700">
    <property type="term" value="F:DNA-binding transcription factor activity"/>
    <property type="evidence" value="ECO:0007669"/>
    <property type="project" value="TreeGrafter"/>
</dbReference>
<evidence type="ECO:0000256" key="2">
    <source>
        <dbReference type="ARBA" id="ARBA00023125"/>
    </source>
</evidence>
<dbReference type="Gene3D" id="1.10.10.60">
    <property type="entry name" value="Homeodomain-like"/>
    <property type="match status" value="1"/>
</dbReference>
<evidence type="ECO:0000313" key="8">
    <source>
        <dbReference type="Proteomes" id="UP000306192"/>
    </source>
</evidence>
<evidence type="ECO:0000256" key="4">
    <source>
        <dbReference type="PROSITE-ProRule" id="PRU00335"/>
    </source>
</evidence>
<keyword evidence="3" id="KW-0804">Transcription</keyword>
<dbReference type="InterPro" id="IPR009057">
    <property type="entry name" value="Homeodomain-like_sf"/>
</dbReference>
<keyword evidence="8" id="KW-1185">Reference proteome</keyword>
<dbReference type="InterPro" id="IPR036271">
    <property type="entry name" value="Tet_transcr_reg_TetR-rel_C_sf"/>
</dbReference>
<evidence type="ECO:0000256" key="1">
    <source>
        <dbReference type="ARBA" id="ARBA00023015"/>
    </source>
</evidence>
<accession>A0A4T2BRP2</accession>
<dbReference type="EMBL" id="QYRT01000038">
    <property type="protein sequence ID" value="TIH33021.1"/>
    <property type="molecule type" value="Genomic_DNA"/>
</dbReference>
<dbReference type="PANTHER" id="PTHR30055:SF149">
    <property type="entry name" value="TETR-FAMILY TRANSCRIPTIONAL REGULATOR"/>
    <property type="match status" value="1"/>
</dbReference>
<keyword evidence="2 4" id="KW-0238">DNA-binding</keyword>